<dbReference type="SUPFAM" id="SSF53335">
    <property type="entry name" value="S-adenosyl-L-methionine-dependent methyltransferases"/>
    <property type="match status" value="1"/>
</dbReference>
<dbReference type="InterPro" id="IPR029063">
    <property type="entry name" value="SAM-dependent_MTases_sf"/>
</dbReference>
<dbReference type="Gene3D" id="3.40.50.150">
    <property type="entry name" value="Vaccinia Virus protein VP39"/>
    <property type="match status" value="1"/>
</dbReference>
<evidence type="ECO:0000313" key="2">
    <source>
        <dbReference type="Proteomes" id="UP000248014"/>
    </source>
</evidence>
<dbReference type="EMBL" id="QJJM01000005">
    <property type="protein sequence ID" value="PXW76281.1"/>
    <property type="molecule type" value="Genomic_DNA"/>
</dbReference>
<dbReference type="GO" id="GO:0032259">
    <property type="term" value="P:methylation"/>
    <property type="evidence" value="ECO:0007669"/>
    <property type="project" value="UniProtKB-KW"/>
</dbReference>
<name>A0A2V3V5X4_9SPHN</name>
<protein>
    <submittedName>
        <fullName evidence="1">Methyltransferase family protein</fullName>
    </submittedName>
</protein>
<reference evidence="1 2" key="1">
    <citation type="submission" date="2018-05" db="EMBL/GenBank/DDBJ databases">
        <title>Genomic Encyclopedia of Type Strains, Phase IV (KMG-IV): sequencing the most valuable type-strain genomes for metagenomic binning, comparative biology and taxonomic classification.</title>
        <authorList>
            <person name="Goeker M."/>
        </authorList>
    </citation>
    <scope>NUCLEOTIDE SEQUENCE [LARGE SCALE GENOMIC DNA]</scope>
    <source>
        <strain evidence="1 2">DSM 3183</strain>
    </source>
</reference>
<dbReference type="GO" id="GO:0008168">
    <property type="term" value="F:methyltransferase activity"/>
    <property type="evidence" value="ECO:0007669"/>
    <property type="project" value="UniProtKB-KW"/>
</dbReference>
<comment type="caution">
    <text evidence="1">The sequence shown here is derived from an EMBL/GenBank/DDBJ whole genome shotgun (WGS) entry which is preliminary data.</text>
</comment>
<proteinExistence type="predicted"/>
<dbReference type="Pfam" id="PF13489">
    <property type="entry name" value="Methyltransf_23"/>
    <property type="match status" value="1"/>
</dbReference>
<gene>
    <name evidence="1" type="ORF">C7451_10552</name>
</gene>
<keyword evidence="2" id="KW-1185">Reference proteome</keyword>
<keyword evidence="1" id="KW-0808">Transferase</keyword>
<evidence type="ECO:0000313" key="1">
    <source>
        <dbReference type="EMBL" id="PXW76281.1"/>
    </source>
</evidence>
<organism evidence="1 2">
    <name type="scientific">Blastomonas natatoria</name>
    <dbReference type="NCBI Taxonomy" id="34015"/>
    <lineage>
        <taxon>Bacteria</taxon>
        <taxon>Pseudomonadati</taxon>
        <taxon>Pseudomonadota</taxon>
        <taxon>Alphaproteobacteria</taxon>
        <taxon>Sphingomonadales</taxon>
        <taxon>Sphingomonadaceae</taxon>
        <taxon>Blastomonas</taxon>
    </lineage>
</organism>
<dbReference type="AlphaFoldDB" id="A0A2V3V5X4"/>
<dbReference type="CDD" id="cd02440">
    <property type="entry name" value="AdoMet_MTases"/>
    <property type="match status" value="1"/>
</dbReference>
<accession>A0A2V3V5X4</accession>
<keyword evidence="1" id="KW-0489">Methyltransferase</keyword>
<dbReference type="Proteomes" id="UP000248014">
    <property type="component" value="Unassembled WGS sequence"/>
</dbReference>
<sequence length="210" mass="23105">MDYHKHIREEIIPLVPDAGGTLLDVGGGVGATAARLKHLGKAQRVGVVDLIDSSMEGVTKDFSYSGNIEDARFLDSVIEAEGPFQTILCLDVLEHLVDPWAIVGRLHKALAPGGVIVASIPNVRHYSAFLPLAFQDRWDLADDGILDRTHLRFFVRSTAIELMTCSGLKLEEVRGNLVGGRKVKLARALSLGMVNSFTYLQYLIRVRRVD</sequence>